<proteinExistence type="predicted"/>
<name>A0ABV3M737_9ACTN</name>
<reference evidence="1 2" key="1">
    <citation type="submission" date="2024-06" db="EMBL/GenBank/DDBJ databases">
        <title>The Natural Products Discovery Center: Release of the First 8490 Sequenced Strains for Exploring Actinobacteria Biosynthetic Diversity.</title>
        <authorList>
            <person name="Kalkreuter E."/>
            <person name="Kautsar S.A."/>
            <person name="Yang D."/>
            <person name="Bader C.D."/>
            <person name="Teijaro C.N."/>
            <person name="Fluegel L."/>
            <person name="Davis C.M."/>
            <person name="Simpson J.R."/>
            <person name="Lauterbach L."/>
            <person name="Steele A.D."/>
            <person name="Gui C."/>
            <person name="Meng S."/>
            <person name="Li G."/>
            <person name="Viehrig K."/>
            <person name="Ye F."/>
            <person name="Su P."/>
            <person name="Kiefer A.F."/>
            <person name="Nichols A."/>
            <person name="Cepeda A.J."/>
            <person name="Yan W."/>
            <person name="Fan B."/>
            <person name="Jiang Y."/>
            <person name="Adhikari A."/>
            <person name="Zheng C.-J."/>
            <person name="Schuster L."/>
            <person name="Cowan T.M."/>
            <person name="Smanski M.J."/>
            <person name="Chevrette M.G."/>
            <person name="De Carvalho L.P.S."/>
            <person name="Shen B."/>
        </authorList>
    </citation>
    <scope>NUCLEOTIDE SEQUENCE [LARGE SCALE GENOMIC DNA]</scope>
    <source>
        <strain evidence="1 2">NPDC047833</strain>
    </source>
</reference>
<evidence type="ECO:0000313" key="2">
    <source>
        <dbReference type="Proteomes" id="UP001553843"/>
    </source>
</evidence>
<evidence type="ECO:0000313" key="1">
    <source>
        <dbReference type="EMBL" id="MEW2367518.1"/>
    </source>
</evidence>
<dbReference type="Gene3D" id="3.40.630.30">
    <property type="match status" value="1"/>
</dbReference>
<dbReference type="RefSeq" id="WP_359774986.1">
    <property type="nucleotide sequence ID" value="NZ_JBEYRR010000002.1"/>
</dbReference>
<protein>
    <submittedName>
        <fullName evidence="1">GNAT family N-acetyltransferase</fullName>
    </submittedName>
</protein>
<dbReference type="SUPFAM" id="SSF55729">
    <property type="entry name" value="Acyl-CoA N-acyltransferases (Nat)"/>
    <property type="match status" value="1"/>
</dbReference>
<keyword evidence="2" id="KW-1185">Reference proteome</keyword>
<gene>
    <name evidence="1" type="ORF">AB0887_37000</name>
</gene>
<dbReference type="EMBL" id="JBEYRS010000026">
    <property type="protein sequence ID" value="MEW2367518.1"/>
    <property type="molecule type" value="Genomic_DNA"/>
</dbReference>
<comment type="caution">
    <text evidence="1">The sequence shown here is derived from an EMBL/GenBank/DDBJ whole genome shotgun (WGS) entry which is preliminary data.</text>
</comment>
<dbReference type="CDD" id="cd04301">
    <property type="entry name" value="NAT_SF"/>
    <property type="match status" value="1"/>
</dbReference>
<dbReference type="InterPro" id="IPR016181">
    <property type="entry name" value="Acyl_CoA_acyltransferase"/>
</dbReference>
<sequence length="103" mass="11205">MRDAYALHGGAASASLVLDPIGNRPTILTEVAVWREDQGKGWGSEILRLVCAEADTEGVTLMLSVDPGPYGLSYEALRSWYSRYGFVGDSTDDVMIRLPQAKV</sequence>
<organism evidence="1 2">
    <name type="scientific">Streptomyces huasconensis</name>
    <dbReference type="NCBI Taxonomy" id="1854574"/>
    <lineage>
        <taxon>Bacteria</taxon>
        <taxon>Bacillati</taxon>
        <taxon>Actinomycetota</taxon>
        <taxon>Actinomycetes</taxon>
        <taxon>Kitasatosporales</taxon>
        <taxon>Streptomycetaceae</taxon>
        <taxon>Streptomyces</taxon>
    </lineage>
</organism>
<accession>A0ABV3M737</accession>
<dbReference type="Proteomes" id="UP001553843">
    <property type="component" value="Unassembled WGS sequence"/>
</dbReference>